<organism evidence="1 2">
    <name type="scientific">Gemmata palustris</name>
    <dbReference type="NCBI Taxonomy" id="2822762"/>
    <lineage>
        <taxon>Bacteria</taxon>
        <taxon>Pseudomonadati</taxon>
        <taxon>Planctomycetota</taxon>
        <taxon>Planctomycetia</taxon>
        <taxon>Gemmatales</taxon>
        <taxon>Gemmataceae</taxon>
        <taxon>Gemmata</taxon>
    </lineage>
</organism>
<sequence length="108" mass="12025">MRLGSRVGKLEFEIPVRRVSATVPNDPVAFARGLLGGAFGVEDLDRTNPNHTGWLAQLCAFLQTLEPEHQAWLRLVHERHPGSYPAALLLPATDEQVWASLDEVMRRG</sequence>
<gene>
    <name evidence="1" type="ORF">J8F10_05805</name>
</gene>
<evidence type="ECO:0000313" key="1">
    <source>
        <dbReference type="EMBL" id="MBP3954795.1"/>
    </source>
</evidence>
<protein>
    <submittedName>
        <fullName evidence="1">Uncharacterized protein</fullName>
    </submittedName>
</protein>
<name>A0ABS5BM95_9BACT</name>
<reference evidence="1 2" key="1">
    <citation type="submission" date="2021-04" db="EMBL/GenBank/DDBJ databases">
        <authorList>
            <person name="Ivanova A."/>
        </authorList>
    </citation>
    <scope>NUCLEOTIDE SEQUENCE [LARGE SCALE GENOMIC DNA]</scope>
    <source>
        <strain evidence="1 2">G18</strain>
    </source>
</reference>
<dbReference type="EMBL" id="JAGKQQ010000001">
    <property type="protein sequence ID" value="MBP3954795.1"/>
    <property type="molecule type" value="Genomic_DNA"/>
</dbReference>
<proteinExistence type="predicted"/>
<comment type="caution">
    <text evidence="1">The sequence shown here is derived from an EMBL/GenBank/DDBJ whole genome shotgun (WGS) entry which is preliminary data.</text>
</comment>
<keyword evidence="2" id="KW-1185">Reference proteome</keyword>
<accession>A0ABS5BM95</accession>
<dbReference type="RefSeq" id="WP_210652908.1">
    <property type="nucleotide sequence ID" value="NZ_JAGKQQ010000001.1"/>
</dbReference>
<evidence type="ECO:0000313" key="2">
    <source>
        <dbReference type="Proteomes" id="UP000676565"/>
    </source>
</evidence>
<dbReference type="Proteomes" id="UP000676565">
    <property type="component" value="Unassembled WGS sequence"/>
</dbReference>